<keyword evidence="3" id="KW-1185">Reference proteome</keyword>
<sequence length="274" mass="30678">MAAMLITLGFLLASAVPAFAKEDARNVIATLTVQVAPYPFLSLTAESGRTVLFLPFSSVRARDLRPLAQVVAPHSTQEVRILVVYAIPDQQTAAKWRNALLSIRQKMRCNRLLTVYQTPVRQPEDRQLTAVSSHKMYALASDFTLSLHPLPSADGGLHVHTSLLRVSYRTFAIGILLPAQMDPHPWPDDPDILLLQPSLFPRTRDQKPLDVLDPSARIVLDEGSPKDAETGALIERLREHWGDVYRVTKRNPLVLTIDRHHLILPMSRSQMVHS</sequence>
<organism evidence="2 3">
    <name type="scientific">Ferroacidibacillus organovorans</name>
    <dbReference type="NCBI Taxonomy" id="1765683"/>
    <lineage>
        <taxon>Bacteria</taxon>
        <taxon>Bacillati</taxon>
        <taxon>Bacillota</taxon>
        <taxon>Bacilli</taxon>
        <taxon>Bacillales</taxon>
        <taxon>Alicyclobacillaceae</taxon>
        <taxon>Ferroacidibacillus</taxon>
    </lineage>
</organism>
<evidence type="ECO:0000313" key="2">
    <source>
        <dbReference type="EMBL" id="OPG16522.1"/>
    </source>
</evidence>
<comment type="caution">
    <text evidence="2">The sequence shown here is derived from an EMBL/GenBank/DDBJ whole genome shotgun (WGS) entry which is preliminary data.</text>
</comment>
<feature type="chain" id="PRO_5012098671" evidence="1">
    <location>
        <begin position="21"/>
        <end position="274"/>
    </location>
</feature>
<reference evidence="2 3" key="1">
    <citation type="submission" date="2017-02" db="EMBL/GenBank/DDBJ databases">
        <title>Draft genome of Acidibacillus ferrooxidans Huett2.</title>
        <authorList>
            <person name="Schopf S."/>
        </authorList>
    </citation>
    <scope>NUCLEOTIDE SEQUENCE [LARGE SCALE GENOMIC DNA]</scope>
    <source>
        <strain evidence="2 3">Huett2</strain>
    </source>
</reference>
<evidence type="ECO:0000313" key="3">
    <source>
        <dbReference type="Proteomes" id="UP000190229"/>
    </source>
</evidence>
<evidence type="ECO:0000256" key="1">
    <source>
        <dbReference type="SAM" id="SignalP"/>
    </source>
</evidence>
<feature type="signal peptide" evidence="1">
    <location>
        <begin position="1"/>
        <end position="20"/>
    </location>
</feature>
<protein>
    <submittedName>
        <fullName evidence="2">Uncharacterized protein</fullName>
    </submittedName>
</protein>
<dbReference type="AlphaFoldDB" id="A0A1V4EUJ3"/>
<proteinExistence type="predicted"/>
<dbReference type="EMBL" id="MWPS01000016">
    <property type="protein sequence ID" value="OPG16522.1"/>
    <property type="molecule type" value="Genomic_DNA"/>
</dbReference>
<accession>A0A1V4EUJ3</accession>
<dbReference type="RefSeq" id="WP_079290265.1">
    <property type="nucleotide sequence ID" value="NZ_MWPS01000016.1"/>
</dbReference>
<dbReference type="Proteomes" id="UP000190229">
    <property type="component" value="Unassembled WGS sequence"/>
</dbReference>
<keyword evidence="1" id="KW-0732">Signal</keyword>
<name>A0A1V4EUJ3_9BACL</name>
<gene>
    <name evidence="2" type="ORF">B2M26_06525</name>
</gene>